<name>A0A379ASS8_AVIAV</name>
<comment type="function">
    <text evidence="1">Efflux system for nickel and cobalt.</text>
</comment>
<feature type="transmembrane region" description="Helical" evidence="13">
    <location>
        <begin position="103"/>
        <end position="124"/>
    </location>
</feature>
<feature type="transmembrane region" description="Helical" evidence="13">
    <location>
        <begin position="307"/>
        <end position="330"/>
    </location>
</feature>
<keyword evidence="4 13" id="KW-0813">Transport</keyword>
<gene>
    <name evidence="14" type="ORF">NCTC11297_01733</name>
</gene>
<dbReference type="GO" id="GO:0010045">
    <property type="term" value="P:response to nickel cation"/>
    <property type="evidence" value="ECO:0007669"/>
    <property type="project" value="TreeGrafter"/>
</dbReference>
<dbReference type="GO" id="GO:0046583">
    <property type="term" value="F:monoatomic cation efflux transmembrane transporter activity"/>
    <property type="evidence" value="ECO:0007669"/>
    <property type="project" value="TreeGrafter"/>
</dbReference>
<dbReference type="PANTHER" id="PTHR40659:SF1">
    <property type="entry name" value="NICKEL_COBALT EFFLUX SYSTEM RCNA"/>
    <property type="match status" value="1"/>
</dbReference>
<evidence type="ECO:0000256" key="10">
    <source>
        <dbReference type="ARBA" id="ARBA00023112"/>
    </source>
</evidence>
<evidence type="ECO:0000313" key="14">
    <source>
        <dbReference type="EMBL" id="SUB24680.1"/>
    </source>
</evidence>
<evidence type="ECO:0000256" key="3">
    <source>
        <dbReference type="ARBA" id="ARBA00022426"/>
    </source>
</evidence>
<evidence type="ECO:0000256" key="9">
    <source>
        <dbReference type="ARBA" id="ARBA00023065"/>
    </source>
</evidence>
<dbReference type="InterPro" id="IPR011541">
    <property type="entry name" value="Ni/Co_transpt_high_affinity"/>
</dbReference>
<evidence type="ECO:0000256" key="1">
    <source>
        <dbReference type="ARBA" id="ARBA00002510"/>
    </source>
</evidence>
<evidence type="ECO:0000256" key="5">
    <source>
        <dbReference type="ARBA" id="ARBA00022475"/>
    </source>
</evidence>
<dbReference type="Pfam" id="PF03824">
    <property type="entry name" value="NicO"/>
    <property type="match status" value="1"/>
</dbReference>
<organism evidence="14 15">
    <name type="scientific">Avibacterium avium</name>
    <name type="common">Pasteurella avium</name>
    <dbReference type="NCBI Taxonomy" id="751"/>
    <lineage>
        <taxon>Bacteria</taxon>
        <taxon>Pseudomonadati</taxon>
        <taxon>Pseudomonadota</taxon>
        <taxon>Gammaproteobacteria</taxon>
        <taxon>Pasteurellales</taxon>
        <taxon>Pasteurellaceae</taxon>
        <taxon>Avibacterium</taxon>
    </lineage>
</organism>
<feature type="transmembrane region" description="Helical" evidence="13">
    <location>
        <begin position="12"/>
        <end position="32"/>
    </location>
</feature>
<evidence type="ECO:0000256" key="7">
    <source>
        <dbReference type="ARBA" id="ARBA00022692"/>
    </source>
</evidence>
<keyword evidence="11 13" id="KW-0472">Membrane</keyword>
<keyword evidence="8 13" id="KW-1133">Transmembrane helix</keyword>
<dbReference type="GO" id="GO:0015099">
    <property type="term" value="F:nickel cation transmembrane transporter activity"/>
    <property type="evidence" value="ECO:0007669"/>
    <property type="project" value="UniProtKB-UniRule"/>
</dbReference>
<dbReference type="GO" id="GO:0032025">
    <property type="term" value="P:response to cobalt ion"/>
    <property type="evidence" value="ECO:0007669"/>
    <property type="project" value="TreeGrafter"/>
</dbReference>
<evidence type="ECO:0000256" key="2">
    <source>
        <dbReference type="ARBA" id="ARBA00004651"/>
    </source>
</evidence>
<sequence length="345" mass="38137">MQLTNNIKKAIKYLLILLLLVGIGFYALPYLFGQTIIWQKIFNQHISGYLHQVKQYPVQAGLGLILISFLYGVLHALGPGHGKFVIASYLSTHQAKLKTSVQLTLLSSLMQGVVAVAATSIIVVGLRLSSHYFKLSQLWLERSAFILMFLLGAYWIYQSAVKFLREFRHKKRTISVGKIHAIKPISAKAISEKPVQLVQSHCDHSDHAEGCSCGHQHLPSSQQLDKATNFKSRLLVILTIGMRPCSGAIFILFLSYMLDLYQWGMAAAMAMAVGTGITLSLFALIVQYARQTAVKLGRWYVSAEHSPYAEIAVKLIAGFVVIFFATALFYSTTLPVRGGAVLFGG</sequence>
<keyword evidence="3" id="KW-0171">Cobalt transport</keyword>
<dbReference type="InterPro" id="IPR051224">
    <property type="entry name" value="NiCoT_RcnA"/>
</dbReference>
<protein>
    <recommendedName>
        <fullName evidence="13">Nickel/cobalt efflux system</fullName>
    </recommendedName>
</protein>
<dbReference type="PANTHER" id="PTHR40659">
    <property type="entry name" value="NICKEL/COBALT EFFLUX SYSTEM RCNA"/>
    <property type="match status" value="1"/>
</dbReference>
<feature type="transmembrane region" description="Helical" evidence="13">
    <location>
        <begin position="56"/>
        <end position="74"/>
    </location>
</feature>
<evidence type="ECO:0000256" key="12">
    <source>
        <dbReference type="ARBA" id="ARBA00023285"/>
    </source>
</evidence>
<reference evidence="14 15" key="1">
    <citation type="submission" date="2018-06" db="EMBL/GenBank/DDBJ databases">
        <authorList>
            <consortium name="Pathogen Informatics"/>
            <person name="Doyle S."/>
        </authorList>
    </citation>
    <scope>NUCLEOTIDE SEQUENCE [LARGE SCALE GENOMIC DNA]</scope>
    <source>
        <strain evidence="15">NCTC 11297</strain>
    </source>
</reference>
<feature type="transmembrane region" description="Helical" evidence="13">
    <location>
        <begin position="263"/>
        <end position="286"/>
    </location>
</feature>
<evidence type="ECO:0000256" key="8">
    <source>
        <dbReference type="ARBA" id="ARBA00022989"/>
    </source>
</evidence>
<dbReference type="RefSeq" id="WP_115249836.1">
    <property type="nucleotide sequence ID" value="NZ_JBMMGF010000019.1"/>
</dbReference>
<keyword evidence="15" id="KW-1185">Reference proteome</keyword>
<keyword evidence="6" id="KW-0533">Nickel</keyword>
<dbReference type="GO" id="GO:0006824">
    <property type="term" value="P:cobalt ion transport"/>
    <property type="evidence" value="ECO:0007669"/>
    <property type="project" value="UniProtKB-KW"/>
</dbReference>
<keyword evidence="10" id="KW-0921">Nickel transport</keyword>
<accession>A0A379ASS8</accession>
<evidence type="ECO:0000256" key="4">
    <source>
        <dbReference type="ARBA" id="ARBA00022448"/>
    </source>
</evidence>
<dbReference type="GO" id="GO:0005886">
    <property type="term" value="C:plasma membrane"/>
    <property type="evidence" value="ECO:0007669"/>
    <property type="project" value="UniProtKB-SubCell"/>
</dbReference>
<comment type="subcellular location">
    <subcellularLocation>
        <location evidence="2 13">Cell membrane</location>
        <topology evidence="2 13">Multi-pass membrane protein</topology>
    </subcellularLocation>
</comment>
<dbReference type="AlphaFoldDB" id="A0A379ASS8"/>
<dbReference type="Proteomes" id="UP000255098">
    <property type="component" value="Unassembled WGS sequence"/>
</dbReference>
<keyword evidence="7 13" id="KW-0812">Transmembrane</keyword>
<evidence type="ECO:0000256" key="13">
    <source>
        <dbReference type="RuleBase" id="RU362101"/>
    </source>
</evidence>
<feature type="transmembrane region" description="Helical" evidence="13">
    <location>
        <begin position="144"/>
        <end position="164"/>
    </location>
</feature>
<evidence type="ECO:0000313" key="15">
    <source>
        <dbReference type="Proteomes" id="UP000255098"/>
    </source>
</evidence>
<proteinExistence type="inferred from homology"/>
<keyword evidence="12" id="KW-0170">Cobalt</keyword>
<keyword evidence="9" id="KW-0406">Ion transport</keyword>
<evidence type="ECO:0000256" key="11">
    <source>
        <dbReference type="ARBA" id="ARBA00023136"/>
    </source>
</evidence>
<dbReference type="GeneID" id="300133923"/>
<feature type="transmembrane region" description="Helical" evidence="13">
    <location>
        <begin position="234"/>
        <end position="257"/>
    </location>
</feature>
<keyword evidence="5" id="KW-1003">Cell membrane</keyword>
<comment type="similarity">
    <text evidence="13">Belongs to the NiCoT transporter (TC 2.A.52) family.</text>
</comment>
<dbReference type="EMBL" id="UGSP01000001">
    <property type="protein sequence ID" value="SUB24680.1"/>
    <property type="molecule type" value="Genomic_DNA"/>
</dbReference>
<evidence type="ECO:0000256" key="6">
    <source>
        <dbReference type="ARBA" id="ARBA00022596"/>
    </source>
</evidence>